<reference evidence="12" key="4">
    <citation type="journal article" date="2019" name="Gene Rep">
        <title>Eutherian third-party data gene collections.</title>
        <authorList>
            <person name="Premzl M."/>
        </authorList>
    </citation>
    <scope>NUCLEOTIDE SEQUENCE</scope>
</reference>
<dbReference type="PANTHER" id="PTHR11334:SF57">
    <property type="entry name" value="MAS-RELATED G-PROTEIN COUPLED RECEPTOR MEMBER D"/>
    <property type="match status" value="1"/>
</dbReference>
<dbReference type="HOGENOM" id="CLU_009579_4_1_1"/>
<dbReference type="GO" id="GO:0007189">
    <property type="term" value="P:adenylate cyclase-activating G protein-coupled receptor signaling pathway"/>
    <property type="evidence" value="ECO:0007669"/>
    <property type="project" value="Ensembl"/>
</dbReference>
<dbReference type="eggNOG" id="ENOG502SNJC">
    <property type="taxonomic scope" value="Eukaryota"/>
</dbReference>
<dbReference type="CTD" id="116512"/>
<dbReference type="GO" id="GO:0008528">
    <property type="term" value="F:G protein-coupled peptide receptor activity"/>
    <property type="evidence" value="ECO:0007669"/>
    <property type="project" value="Ensembl"/>
</dbReference>
<keyword evidence="2" id="KW-1003">Cell membrane</keyword>
<evidence type="ECO:0000256" key="1">
    <source>
        <dbReference type="ARBA" id="ARBA00004651"/>
    </source>
</evidence>
<keyword evidence="8" id="KW-0807">Transducer</keyword>
<keyword evidence="6 10" id="KW-0472">Membrane</keyword>
<evidence type="ECO:0000256" key="3">
    <source>
        <dbReference type="ARBA" id="ARBA00022692"/>
    </source>
</evidence>
<dbReference type="STRING" id="10141.ENSCPOP00000018674"/>
<comment type="subcellular location">
    <subcellularLocation>
        <location evidence="1">Cell membrane</location>
        <topology evidence="1">Multi-pass membrane protein</topology>
    </subcellularLocation>
</comment>
<evidence type="ECO:0000256" key="7">
    <source>
        <dbReference type="ARBA" id="ARBA00023170"/>
    </source>
</evidence>
<feature type="transmembrane region" description="Helical" evidence="10">
    <location>
        <begin position="185"/>
        <end position="209"/>
    </location>
</feature>
<dbReference type="Ensembl" id="ENSCPOT00000022955.2">
    <property type="protein sequence ID" value="ENSCPOP00000018674.1"/>
    <property type="gene ID" value="ENSCPOG00000025266.2"/>
</dbReference>
<dbReference type="VEuPathDB" id="HostDB:ENSCPOG00000025266"/>
<dbReference type="PANTHER" id="PTHR11334">
    <property type="entry name" value="MAS-RELATED G-PROTEIN COUPLED RECEPTOR"/>
    <property type="match status" value="1"/>
</dbReference>
<dbReference type="PRINTS" id="PR02110">
    <property type="entry name" value="MRGPCRD"/>
</dbReference>
<dbReference type="AlphaFoldDB" id="H0W6S0"/>
<dbReference type="PRINTS" id="PR02108">
    <property type="entry name" value="MRGPCRFAMILY"/>
</dbReference>
<keyword evidence="3 10" id="KW-0812">Transmembrane</keyword>
<evidence type="ECO:0000313" key="13">
    <source>
        <dbReference type="Ensembl" id="ENSCPOP00000018674.1"/>
    </source>
</evidence>
<dbReference type="InterPro" id="IPR026232">
    <property type="entry name" value="MRGPCRD"/>
</dbReference>
<keyword evidence="5" id="KW-0297">G-protein coupled receptor</keyword>
<keyword evidence="4 10" id="KW-1133">Transmembrane helix</keyword>
<dbReference type="FunFam" id="1.20.1070.10:FF:000193">
    <property type="entry name" value="Mas-related G-protein coupled receptor member E"/>
    <property type="match status" value="1"/>
</dbReference>
<dbReference type="InterPro" id="IPR026234">
    <property type="entry name" value="MRGPCRFAMILY"/>
</dbReference>
<dbReference type="InterPro" id="IPR000276">
    <property type="entry name" value="GPCR_Rhodpsn"/>
</dbReference>
<dbReference type="Pfam" id="PF00001">
    <property type="entry name" value="7tm_1"/>
    <property type="match status" value="1"/>
</dbReference>
<accession>H0W6S0</accession>
<dbReference type="Gene3D" id="1.20.1070.10">
    <property type="entry name" value="Rhodopsin 7-helix transmembrane proteins"/>
    <property type="match status" value="1"/>
</dbReference>
<name>H0W6S0_CAVPO</name>
<dbReference type="OMA" id="KCHRPRH"/>
<evidence type="ECO:0000313" key="14">
    <source>
        <dbReference type="Proteomes" id="UP000005447"/>
    </source>
</evidence>
<evidence type="ECO:0000256" key="8">
    <source>
        <dbReference type="ARBA" id="ARBA00023224"/>
    </source>
</evidence>
<dbReference type="SUPFAM" id="SSF81321">
    <property type="entry name" value="Family A G protein-coupled receptor-like"/>
    <property type="match status" value="1"/>
</dbReference>
<dbReference type="RefSeq" id="XP_003468170.4">
    <property type="nucleotide sequence ID" value="XM_003468122.4"/>
</dbReference>
<dbReference type="GeneTree" id="ENSGT01030000234639"/>
<dbReference type="GeneID" id="100715308"/>
<evidence type="ECO:0000256" key="2">
    <source>
        <dbReference type="ARBA" id="ARBA00022475"/>
    </source>
</evidence>
<dbReference type="InterPro" id="IPR017452">
    <property type="entry name" value="GPCR_Rhodpsn_7TM"/>
</dbReference>
<feature type="transmembrane region" description="Helical" evidence="10">
    <location>
        <begin position="150"/>
        <end position="173"/>
    </location>
</feature>
<organism evidence="13 14">
    <name type="scientific">Cavia porcellus</name>
    <name type="common">Guinea pig</name>
    <dbReference type="NCBI Taxonomy" id="10141"/>
    <lineage>
        <taxon>Eukaryota</taxon>
        <taxon>Metazoa</taxon>
        <taxon>Chordata</taxon>
        <taxon>Craniata</taxon>
        <taxon>Vertebrata</taxon>
        <taxon>Euteleostomi</taxon>
        <taxon>Mammalia</taxon>
        <taxon>Eutheria</taxon>
        <taxon>Euarchontoglires</taxon>
        <taxon>Glires</taxon>
        <taxon>Rodentia</taxon>
        <taxon>Hystricomorpha</taxon>
        <taxon>Caviidae</taxon>
        <taxon>Cavia</taxon>
    </lineage>
</organism>
<dbReference type="KEGG" id="cpoc:100715308"/>
<evidence type="ECO:0000256" key="10">
    <source>
        <dbReference type="SAM" id="Phobius"/>
    </source>
</evidence>
<keyword evidence="7 12" id="KW-0675">Receptor</keyword>
<evidence type="ECO:0000256" key="9">
    <source>
        <dbReference type="ARBA" id="ARBA00061394"/>
    </source>
</evidence>
<comment type="similarity">
    <text evidence="9">Belongs to the G-protein coupled receptor 1 family. Mas subfamily.</text>
</comment>
<dbReference type="OrthoDB" id="9631784at2759"/>
<feature type="transmembrane region" description="Helical" evidence="10">
    <location>
        <begin position="111"/>
        <end position="138"/>
    </location>
</feature>
<protein>
    <submittedName>
        <fullName evidence="13">MAS related GPR family member D</fullName>
    </submittedName>
    <submittedName>
        <fullName evidence="12">Mas-related G protein-coupled receptor D</fullName>
    </submittedName>
</protein>
<feature type="transmembrane region" description="Helical" evidence="10">
    <location>
        <begin position="221"/>
        <end position="245"/>
    </location>
</feature>
<feature type="transmembrane region" description="Helical" evidence="10">
    <location>
        <begin position="17"/>
        <end position="44"/>
    </location>
</feature>
<dbReference type="GO" id="GO:0005886">
    <property type="term" value="C:plasma membrane"/>
    <property type="evidence" value="ECO:0007669"/>
    <property type="project" value="UniProtKB-SubCell"/>
</dbReference>
<dbReference type="Proteomes" id="UP000005447">
    <property type="component" value="Unassembled WGS sequence"/>
</dbReference>
<evidence type="ECO:0000313" key="12">
    <source>
        <dbReference type="EMBL" id="CDG86255.1"/>
    </source>
</evidence>
<dbReference type="EMBL" id="AAKN02038579">
    <property type="status" value="NOT_ANNOTATED_CDS"/>
    <property type="molecule type" value="Genomic_DNA"/>
</dbReference>
<dbReference type="GO" id="GO:0002033">
    <property type="term" value="P:angiotensin-mediated vasodilation involved in regulation of systemic arterial blood pressure"/>
    <property type="evidence" value="ECO:0007669"/>
    <property type="project" value="Ensembl"/>
</dbReference>
<gene>
    <name evidence="13" type="primary">MRGPRD</name>
    <name evidence="12" type="synonym">MGRD</name>
</gene>
<dbReference type="PROSITE" id="PS50262">
    <property type="entry name" value="G_PROTEIN_RECEP_F1_2"/>
    <property type="match status" value="1"/>
</dbReference>
<feature type="transmembrane region" description="Helical" evidence="10">
    <location>
        <begin position="56"/>
        <end position="77"/>
    </location>
</feature>
<reference evidence="13" key="5">
    <citation type="submission" date="2025-05" db="UniProtKB">
        <authorList>
            <consortium name="Ensembl"/>
        </authorList>
    </citation>
    <scope>IDENTIFICATION</scope>
    <source>
        <strain evidence="13">2N</strain>
    </source>
</reference>
<proteinExistence type="inferred from homology"/>
<reference evidence="12" key="2">
    <citation type="journal article" date="2014" name="Gene">
        <title>Comparative genomic analysis of eutherian Mas-related G protein-coupled receptor genes.</title>
        <authorList>
            <person name="Premzl M."/>
        </authorList>
    </citation>
    <scope>NUCLEOTIDE SEQUENCE</scope>
</reference>
<evidence type="ECO:0000256" key="4">
    <source>
        <dbReference type="ARBA" id="ARBA00022989"/>
    </source>
</evidence>
<dbReference type="EMBL" id="HG426137">
    <property type="protein sequence ID" value="CDG86255.1"/>
    <property type="molecule type" value="Genomic_DNA"/>
</dbReference>
<evidence type="ECO:0000256" key="6">
    <source>
        <dbReference type="ARBA" id="ARBA00023136"/>
    </source>
</evidence>
<evidence type="ECO:0000259" key="11">
    <source>
        <dbReference type="PROSITE" id="PS50262"/>
    </source>
</evidence>
<sequence length="321" mass="36194">MTSAPSPSSSRLDAMTWAYFTLIFLTMVTSVCGAVGNSVVIWLLSCRSQHTPFTVYMLNLAVADLLFLLCMAAVLSLETQPHPELDSISNDATPDFTPYAIAYEAMWRVKYFAYTTGLSLLTAISTQRCLSVLCPIWYKCHQPQHLSTIVTALLWALSFSMNMLASYFCTTYLHFHKQHCFKVDMAIGTLILGVFMPVMAISSAILFVQVRKSIVQRPRRLYVVILTTVFVFLVCSLPLGIYWYVVLWTDPKPQVKLLWLCVSRFSSSVSSSANPVIYFLVGNQRHRKLKESMGAILNRALQEEPELEGRETPSTGIQERI</sequence>
<feature type="transmembrane region" description="Helical" evidence="10">
    <location>
        <begin position="257"/>
        <end position="281"/>
    </location>
</feature>
<keyword evidence="14" id="KW-1185">Reference proteome</keyword>
<dbReference type="PRINTS" id="PR00237">
    <property type="entry name" value="GPCRRHODOPSN"/>
</dbReference>
<reference evidence="14" key="1">
    <citation type="journal article" date="2011" name="Nature">
        <title>A high-resolution map of human evolutionary constraint using 29 mammals.</title>
        <authorList>
            <person name="Lindblad-Toh K."/>
            <person name="Garber M."/>
            <person name="Zuk O."/>
            <person name="Lin M.F."/>
            <person name="Parker B.J."/>
            <person name="Washietl S."/>
            <person name="Kheradpour P."/>
            <person name="Ernst J."/>
            <person name="Jordan G."/>
            <person name="Mauceli E."/>
            <person name="Ward L.D."/>
            <person name="Lowe C.B."/>
            <person name="Holloway A.K."/>
            <person name="Clamp M."/>
            <person name="Gnerre S."/>
            <person name="Alfoldi J."/>
            <person name="Beal K."/>
            <person name="Chang J."/>
            <person name="Clawson H."/>
            <person name="Cuff J."/>
            <person name="Di Palma F."/>
            <person name="Fitzgerald S."/>
            <person name="Flicek P."/>
            <person name="Guttman M."/>
            <person name="Hubisz M.J."/>
            <person name="Jaffe D.B."/>
            <person name="Jungreis I."/>
            <person name="Kent W.J."/>
            <person name="Kostka D."/>
            <person name="Lara M."/>
            <person name="Martins A.L."/>
            <person name="Massingham T."/>
            <person name="Moltke I."/>
            <person name="Raney B.J."/>
            <person name="Rasmussen M.D."/>
            <person name="Robinson J."/>
            <person name="Stark A."/>
            <person name="Vilella A.J."/>
            <person name="Wen J."/>
            <person name="Xie X."/>
            <person name="Zody M.C."/>
            <person name="Baldwin J."/>
            <person name="Bloom T."/>
            <person name="Chin C.W."/>
            <person name="Heiman D."/>
            <person name="Nicol R."/>
            <person name="Nusbaum C."/>
            <person name="Young S."/>
            <person name="Wilkinson J."/>
            <person name="Worley K.C."/>
            <person name="Kovar C.L."/>
            <person name="Muzny D.M."/>
            <person name="Gibbs R.A."/>
            <person name="Cree A."/>
            <person name="Dihn H.H."/>
            <person name="Fowler G."/>
            <person name="Jhangiani S."/>
            <person name="Joshi V."/>
            <person name="Lee S."/>
            <person name="Lewis L.R."/>
            <person name="Nazareth L.V."/>
            <person name="Okwuonu G."/>
            <person name="Santibanez J."/>
            <person name="Warren W.C."/>
            <person name="Mardis E.R."/>
            <person name="Weinstock G.M."/>
            <person name="Wilson R.K."/>
            <person name="Delehaunty K."/>
            <person name="Dooling D."/>
            <person name="Fronik C."/>
            <person name="Fulton L."/>
            <person name="Fulton B."/>
            <person name="Graves T."/>
            <person name="Minx P."/>
            <person name="Sodergren E."/>
            <person name="Birney E."/>
            <person name="Margulies E.H."/>
            <person name="Herrero J."/>
            <person name="Green E.D."/>
            <person name="Haussler D."/>
            <person name="Siepel A."/>
            <person name="Goldman N."/>
            <person name="Pollard K.S."/>
            <person name="Pedersen J.S."/>
            <person name="Lander E.S."/>
            <person name="Kellis M."/>
        </authorList>
    </citation>
    <scope>NUCLEOTIDE SEQUENCE [LARGE SCALE GENOMIC DNA]</scope>
    <source>
        <strain evidence="14">2N</strain>
    </source>
</reference>
<evidence type="ECO:0000256" key="5">
    <source>
        <dbReference type="ARBA" id="ARBA00023040"/>
    </source>
</evidence>
<reference evidence="12" key="3">
    <citation type="journal article" date="2016" name="Data Brief">
        <title>Curated eutherian third party data gene data sets.</title>
        <authorList>
            <person name="Premzl M."/>
        </authorList>
    </citation>
    <scope>NUCLEOTIDE SEQUENCE</scope>
</reference>
<feature type="domain" description="G-protein coupled receptors family 1 profile" evidence="11">
    <location>
        <begin position="36"/>
        <end position="278"/>
    </location>
</feature>